<evidence type="ECO:0000256" key="1">
    <source>
        <dbReference type="ARBA" id="ARBA00004123"/>
    </source>
</evidence>
<keyword evidence="2" id="KW-0539">Nucleus</keyword>
<organism evidence="3 4">
    <name type="scientific">Penicillium nalgiovense</name>
    <dbReference type="NCBI Taxonomy" id="60175"/>
    <lineage>
        <taxon>Eukaryota</taxon>
        <taxon>Fungi</taxon>
        <taxon>Dikarya</taxon>
        <taxon>Ascomycota</taxon>
        <taxon>Pezizomycotina</taxon>
        <taxon>Eurotiomycetes</taxon>
        <taxon>Eurotiomycetidae</taxon>
        <taxon>Eurotiales</taxon>
        <taxon>Aspergillaceae</taxon>
        <taxon>Penicillium</taxon>
    </lineage>
</organism>
<comment type="caution">
    <text evidence="3">The sequence shown here is derived from an EMBL/GenBank/DDBJ whole genome shotgun (WGS) entry which is preliminary data.</text>
</comment>
<sequence>MKPGPLDMGYARPLEFTISVIVRTNPSPLDFQFAADTLVVKWPVLNLRMDPLKTKFLDPKDPRDLTEVWEGKTLKQELSDIVAISPEPDSPQLIDSTALDKVLDFGFLQPLCDANGAHQIVQAYCTLLRGENITHTLHARPPLSLKSEVLEKCAEKVESHQIADLHEHSMRRTWVAGIGALGKQIGRNICYPSARRTSKTLLIPRKQIQSWLEEAESDKTKVTEHDLVAAFIYKASLHPPAAHSFSLAIDISKQVQSKATLYNPWYMMPVPDPIPTSEYSSPSLIRLATHIRRAVHEGQQPECIGEIVDQHKGLKNSPMTPKSYGGRAAQPRIATWKNLPLYDLDIQGERPLFVQGSVDYCGLLRETGIHLDDFLPTSFLNSVTRSTKTLDLSSCKNTPYPDLYLPFDKGLASNPALFPELDQWERHFLNLMKDIVAPSPLDKFLIGPSFHESNHRFFVQNLLRPAPTSILKHATVACAAVLLGDQDAQYTKTSVEVGHRRAALAVSGLRSLQISKEQDLVTALVLGVAIVTFAMHVADGQPVLISRYTLTLVKPVYQTLLGMDPGVMDLLMCLVSTETSECLVRSEIPTIRVGERDRCNVVDRYLGLSSSLFASLYDICEASHSMKVTGGRMDFETVERLETIQDSLEQWQPPPPPDFIERFTQSEIVVMLAQAKVLRLAALLIVHRLRYPYGQRDKEALQLSSAITAEINMVLKSTGCSIPCTAIAYMVACFEITGTEARAAVADKIHEVVTFSRQSQLQVMRSLSLAWDARDGGDQIHWFNIGNYVRRTPCT</sequence>
<name>A0A1V6YI14_PENNA</name>
<dbReference type="GO" id="GO:0005634">
    <property type="term" value="C:nucleus"/>
    <property type="evidence" value="ECO:0007669"/>
    <property type="project" value="UniProtKB-SubCell"/>
</dbReference>
<dbReference type="InterPro" id="IPR021858">
    <property type="entry name" value="Fun_TF"/>
</dbReference>
<evidence type="ECO:0008006" key="5">
    <source>
        <dbReference type="Google" id="ProtNLM"/>
    </source>
</evidence>
<comment type="subcellular location">
    <subcellularLocation>
        <location evidence="1">Nucleus</location>
    </subcellularLocation>
</comment>
<proteinExistence type="predicted"/>
<dbReference type="Pfam" id="PF11951">
    <property type="entry name" value="Fungal_trans_2"/>
    <property type="match status" value="1"/>
</dbReference>
<dbReference type="PANTHER" id="PTHR37534">
    <property type="entry name" value="TRANSCRIPTIONAL ACTIVATOR PROTEIN UGA3"/>
    <property type="match status" value="1"/>
</dbReference>
<dbReference type="EMBL" id="MOOB01000020">
    <property type="protein sequence ID" value="OQE87139.1"/>
    <property type="molecule type" value="Genomic_DNA"/>
</dbReference>
<evidence type="ECO:0000256" key="2">
    <source>
        <dbReference type="ARBA" id="ARBA00023242"/>
    </source>
</evidence>
<accession>A0A1V6YI14</accession>
<reference evidence="4" key="1">
    <citation type="journal article" date="2017" name="Nat. Microbiol.">
        <title>Global analysis of biosynthetic gene clusters reveals vast potential of secondary metabolite production in Penicillium species.</title>
        <authorList>
            <person name="Nielsen J.C."/>
            <person name="Grijseels S."/>
            <person name="Prigent S."/>
            <person name="Ji B."/>
            <person name="Dainat J."/>
            <person name="Nielsen K.F."/>
            <person name="Frisvad J.C."/>
            <person name="Workman M."/>
            <person name="Nielsen J."/>
        </authorList>
    </citation>
    <scope>NUCLEOTIDE SEQUENCE [LARGE SCALE GENOMIC DNA]</scope>
    <source>
        <strain evidence="4">IBT 13039</strain>
    </source>
</reference>
<gene>
    <name evidence="3" type="ORF">PENNAL_c0020G01606</name>
</gene>
<dbReference type="Proteomes" id="UP000191691">
    <property type="component" value="Unassembled WGS sequence"/>
</dbReference>
<dbReference type="PANTHER" id="PTHR37534:SF46">
    <property type="entry name" value="ZN(II)2CYS6 TRANSCRIPTION FACTOR (EUROFUNG)"/>
    <property type="match status" value="1"/>
</dbReference>
<dbReference type="InterPro" id="IPR023213">
    <property type="entry name" value="CAT-like_dom_sf"/>
</dbReference>
<dbReference type="AlphaFoldDB" id="A0A1V6YI14"/>
<keyword evidence="4" id="KW-1185">Reference proteome</keyword>
<evidence type="ECO:0000313" key="3">
    <source>
        <dbReference type="EMBL" id="OQE87139.1"/>
    </source>
</evidence>
<protein>
    <recommendedName>
        <fullName evidence="5">Transcription factor domain-containing protein</fullName>
    </recommendedName>
</protein>
<evidence type="ECO:0000313" key="4">
    <source>
        <dbReference type="Proteomes" id="UP000191691"/>
    </source>
</evidence>
<dbReference type="Gene3D" id="3.30.559.10">
    <property type="entry name" value="Chloramphenicol acetyltransferase-like domain"/>
    <property type="match status" value="1"/>
</dbReference>
<dbReference type="OMA" id="YLPFDKG"/>